<dbReference type="EMBL" id="GL379964">
    <property type="protein sequence ID" value="EGT38809.1"/>
    <property type="molecule type" value="Genomic_DNA"/>
</dbReference>
<name>G0NWK4_CAEBE</name>
<organism evidence="2">
    <name type="scientific">Caenorhabditis brenneri</name>
    <name type="common">Nematode worm</name>
    <dbReference type="NCBI Taxonomy" id="135651"/>
    <lineage>
        <taxon>Eukaryota</taxon>
        <taxon>Metazoa</taxon>
        <taxon>Ecdysozoa</taxon>
        <taxon>Nematoda</taxon>
        <taxon>Chromadorea</taxon>
        <taxon>Rhabditida</taxon>
        <taxon>Rhabditina</taxon>
        <taxon>Rhabditomorpha</taxon>
        <taxon>Rhabditoidea</taxon>
        <taxon>Rhabditidae</taxon>
        <taxon>Peloderinae</taxon>
        <taxon>Caenorhabditis</taxon>
    </lineage>
</organism>
<dbReference type="PANTHER" id="PTHR31006:SF15">
    <property type="entry name" value="F-BOX DOMAIN-CONTAINING PROTEIN"/>
    <property type="match status" value="1"/>
</dbReference>
<evidence type="ECO:0000313" key="1">
    <source>
        <dbReference type="EMBL" id="EGT38809.1"/>
    </source>
</evidence>
<dbReference type="PANTHER" id="PTHR31006">
    <property type="entry name" value="F-BOX DOMAIN-CONTAINING PROTEIN-RELATED-RELATED"/>
    <property type="match status" value="1"/>
</dbReference>
<accession>G0NWK4</accession>
<proteinExistence type="predicted"/>
<dbReference type="InParanoid" id="G0NWK4"/>
<dbReference type="HOGENOM" id="CLU_059801_0_0_1"/>
<evidence type="ECO:0008006" key="3">
    <source>
        <dbReference type="Google" id="ProtNLM"/>
    </source>
</evidence>
<protein>
    <recommendedName>
        <fullName evidence="3">DUF38 domain-containing protein</fullName>
    </recommendedName>
</protein>
<dbReference type="AlphaFoldDB" id="G0NWK4"/>
<dbReference type="Proteomes" id="UP000008068">
    <property type="component" value="Unassembled WGS sequence"/>
</dbReference>
<reference evidence="2" key="1">
    <citation type="submission" date="2011-07" db="EMBL/GenBank/DDBJ databases">
        <authorList>
            <consortium name="Caenorhabditis brenneri Sequencing and Analysis Consortium"/>
            <person name="Wilson R.K."/>
        </authorList>
    </citation>
    <scope>NUCLEOTIDE SEQUENCE [LARGE SCALE GENOMIC DNA]</scope>
    <source>
        <strain evidence="2">PB2801</strain>
    </source>
</reference>
<evidence type="ECO:0000313" key="2">
    <source>
        <dbReference type="Proteomes" id="UP000008068"/>
    </source>
</evidence>
<keyword evidence="2" id="KW-1185">Reference proteome</keyword>
<dbReference type="OrthoDB" id="5808622at2759"/>
<sequence length="275" mass="31625">MQQMLVDNCDLITRSKLSASSHLMKNVVASTKLFIPCVKLKELTDEGVLVKLTVKLFKDEYTVKFKKDNSGGTRIYQAFKKETVLPDTSPVKEAMNFFERMCLQKNITIGQLQIDVVGKNEELKKQFEELIQKKNIHLKIKYIYWYSPGPIDLFWKIMEVSDKIHLKELKVVGKTPEGGFNLFGEHDEILNKLEKIEVECDTNAKDENIRSLKASFFSLKSPHFTPELASHLIEKFTNERSKGSNFHIETSPNQDIGSSSIPRGFEIQKVFRNSM</sequence>
<gene>
    <name evidence="1" type="ORF">CAEBREN_28109</name>
</gene>
<dbReference type="FunCoup" id="G0NWK4">
    <property type="interactions" value="1792"/>
</dbReference>
<dbReference type="InterPro" id="IPR042317">
    <property type="entry name" value="She-1-like"/>
</dbReference>
<dbReference type="eggNOG" id="ENOG502THVE">
    <property type="taxonomic scope" value="Eukaryota"/>
</dbReference>